<dbReference type="EMBL" id="KZ772715">
    <property type="protein sequence ID" value="PTQ39893.1"/>
    <property type="molecule type" value="Genomic_DNA"/>
</dbReference>
<dbReference type="Proteomes" id="UP000244005">
    <property type="component" value="Unassembled WGS sequence"/>
</dbReference>
<proteinExistence type="predicted"/>
<evidence type="ECO:0000313" key="1">
    <source>
        <dbReference type="EMBL" id="PTQ39893.1"/>
    </source>
</evidence>
<protein>
    <submittedName>
        <fullName evidence="1">Uncharacterized protein</fullName>
    </submittedName>
</protein>
<dbReference type="Gramene" id="Mp1g07300.1">
    <property type="protein sequence ID" value="Mp1g07300.1.cds1"/>
    <property type="gene ID" value="Mp1g07300"/>
</dbReference>
<name>A0A2R6X1B6_MARPO</name>
<dbReference type="AlphaFoldDB" id="A0A2R6X1B6"/>
<reference evidence="2" key="1">
    <citation type="journal article" date="2017" name="Cell">
        <title>Insights into land plant evolution garnered from the Marchantia polymorpha genome.</title>
        <authorList>
            <person name="Bowman J.L."/>
            <person name="Kohchi T."/>
            <person name="Yamato K.T."/>
            <person name="Jenkins J."/>
            <person name="Shu S."/>
            <person name="Ishizaki K."/>
            <person name="Yamaoka S."/>
            <person name="Nishihama R."/>
            <person name="Nakamura Y."/>
            <person name="Berger F."/>
            <person name="Adam C."/>
            <person name="Aki S.S."/>
            <person name="Althoff F."/>
            <person name="Araki T."/>
            <person name="Arteaga-Vazquez M.A."/>
            <person name="Balasubrmanian S."/>
            <person name="Barry K."/>
            <person name="Bauer D."/>
            <person name="Boehm C.R."/>
            <person name="Briginshaw L."/>
            <person name="Caballero-Perez J."/>
            <person name="Catarino B."/>
            <person name="Chen F."/>
            <person name="Chiyoda S."/>
            <person name="Chovatia M."/>
            <person name="Davies K.M."/>
            <person name="Delmans M."/>
            <person name="Demura T."/>
            <person name="Dierschke T."/>
            <person name="Dolan L."/>
            <person name="Dorantes-Acosta A.E."/>
            <person name="Eklund D.M."/>
            <person name="Florent S.N."/>
            <person name="Flores-Sandoval E."/>
            <person name="Fujiyama A."/>
            <person name="Fukuzawa H."/>
            <person name="Galik B."/>
            <person name="Grimanelli D."/>
            <person name="Grimwood J."/>
            <person name="Grossniklaus U."/>
            <person name="Hamada T."/>
            <person name="Haseloff J."/>
            <person name="Hetherington A.J."/>
            <person name="Higo A."/>
            <person name="Hirakawa Y."/>
            <person name="Hundley H.N."/>
            <person name="Ikeda Y."/>
            <person name="Inoue K."/>
            <person name="Inoue S.I."/>
            <person name="Ishida S."/>
            <person name="Jia Q."/>
            <person name="Kakita M."/>
            <person name="Kanazawa T."/>
            <person name="Kawai Y."/>
            <person name="Kawashima T."/>
            <person name="Kennedy M."/>
            <person name="Kinose K."/>
            <person name="Kinoshita T."/>
            <person name="Kohara Y."/>
            <person name="Koide E."/>
            <person name="Komatsu K."/>
            <person name="Kopischke S."/>
            <person name="Kubo M."/>
            <person name="Kyozuka J."/>
            <person name="Lagercrantz U."/>
            <person name="Lin S.S."/>
            <person name="Lindquist E."/>
            <person name="Lipzen A.M."/>
            <person name="Lu C.W."/>
            <person name="De Luna E."/>
            <person name="Martienssen R.A."/>
            <person name="Minamino N."/>
            <person name="Mizutani M."/>
            <person name="Mizutani M."/>
            <person name="Mochizuki N."/>
            <person name="Monte I."/>
            <person name="Mosher R."/>
            <person name="Nagasaki H."/>
            <person name="Nakagami H."/>
            <person name="Naramoto S."/>
            <person name="Nishitani K."/>
            <person name="Ohtani M."/>
            <person name="Okamoto T."/>
            <person name="Okumura M."/>
            <person name="Phillips J."/>
            <person name="Pollak B."/>
            <person name="Reinders A."/>
            <person name="Rovekamp M."/>
            <person name="Sano R."/>
            <person name="Sawa S."/>
            <person name="Schmid M.W."/>
            <person name="Shirakawa M."/>
            <person name="Solano R."/>
            <person name="Spunde A."/>
            <person name="Suetsugu N."/>
            <person name="Sugano S."/>
            <person name="Sugiyama A."/>
            <person name="Sun R."/>
            <person name="Suzuki Y."/>
            <person name="Takenaka M."/>
            <person name="Takezawa D."/>
            <person name="Tomogane H."/>
            <person name="Tsuzuki M."/>
            <person name="Ueda T."/>
            <person name="Umeda M."/>
            <person name="Ward J.M."/>
            <person name="Watanabe Y."/>
            <person name="Yazaki K."/>
            <person name="Yokoyama R."/>
            <person name="Yoshitake Y."/>
            <person name="Yotsui I."/>
            <person name="Zachgo S."/>
            <person name="Schmutz J."/>
        </authorList>
    </citation>
    <scope>NUCLEOTIDE SEQUENCE [LARGE SCALE GENOMIC DNA]</scope>
    <source>
        <strain evidence="2">Tak-1</strain>
    </source>
</reference>
<keyword evidence="2" id="KW-1185">Reference proteome</keyword>
<evidence type="ECO:0000313" key="2">
    <source>
        <dbReference type="Proteomes" id="UP000244005"/>
    </source>
</evidence>
<sequence length="113" mass="12791">MRRCFAVRNSRRKRDIGCRGKATLQHVTHCGVIEVRCACGKAPIRVLKTLANDHPTGTMEPCSDIGIKHVDIFNLPSNSRKRPKCRTCTLLRSRRTVVALCTQVEPFNYQGLR</sequence>
<organism evidence="1 2">
    <name type="scientific">Marchantia polymorpha</name>
    <name type="common">Common liverwort</name>
    <name type="synonym">Marchantia aquatica</name>
    <dbReference type="NCBI Taxonomy" id="3197"/>
    <lineage>
        <taxon>Eukaryota</taxon>
        <taxon>Viridiplantae</taxon>
        <taxon>Streptophyta</taxon>
        <taxon>Embryophyta</taxon>
        <taxon>Marchantiophyta</taxon>
        <taxon>Marchantiopsida</taxon>
        <taxon>Marchantiidae</taxon>
        <taxon>Marchantiales</taxon>
        <taxon>Marchantiaceae</taxon>
        <taxon>Marchantia</taxon>
    </lineage>
</organism>
<accession>A0A2R6X1B6</accession>
<gene>
    <name evidence="1" type="ORF">MARPO_0043s0123</name>
</gene>